<dbReference type="eggNOG" id="COG0438">
    <property type="taxonomic scope" value="Bacteria"/>
</dbReference>
<evidence type="ECO:0000256" key="1">
    <source>
        <dbReference type="ARBA" id="ARBA00022679"/>
    </source>
</evidence>
<dbReference type="Proteomes" id="UP000011910">
    <property type="component" value="Unassembled WGS sequence"/>
</dbReference>
<dbReference type="Pfam" id="PF13692">
    <property type="entry name" value="Glyco_trans_1_4"/>
    <property type="match status" value="1"/>
</dbReference>
<dbReference type="PANTHER" id="PTHR46401">
    <property type="entry name" value="GLYCOSYLTRANSFERASE WBBK-RELATED"/>
    <property type="match status" value="1"/>
</dbReference>
<dbReference type="GO" id="GO:0016757">
    <property type="term" value="F:glycosyltransferase activity"/>
    <property type="evidence" value="ECO:0007669"/>
    <property type="project" value="TreeGrafter"/>
</dbReference>
<dbReference type="GO" id="GO:0009103">
    <property type="term" value="P:lipopolysaccharide biosynthetic process"/>
    <property type="evidence" value="ECO:0007669"/>
    <property type="project" value="TreeGrafter"/>
</dbReference>
<keyword evidence="3" id="KW-1185">Reference proteome</keyword>
<keyword evidence="1 2" id="KW-0808">Transferase</keyword>
<dbReference type="Gene3D" id="3.40.50.2000">
    <property type="entry name" value="Glycogen Phosphorylase B"/>
    <property type="match status" value="1"/>
</dbReference>
<dbReference type="AlphaFoldDB" id="M7N9R4"/>
<dbReference type="STRING" id="1279009.ADICEAN_00913"/>
<accession>M7N9R4</accession>
<evidence type="ECO:0000313" key="2">
    <source>
        <dbReference type="EMBL" id="EMR03946.1"/>
    </source>
</evidence>
<dbReference type="SUPFAM" id="SSF53756">
    <property type="entry name" value="UDP-Glycosyltransferase/glycogen phosphorylase"/>
    <property type="match status" value="1"/>
</dbReference>
<organism evidence="2 3">
    <name type="scientific">Cesiribacter andamanensis AMV16</name>
    <dbReference type="NCBI Taxonomy" id="1279009"/>
    <lineage>
        <taxon>Bacteria</taxon>
        <taxon>Pseudomonadati</taxon>
        <taxon>Bacteroidota</taxon>
        <taxon>Cytophagia</taxon>
        <taxon>Cytophagales</taxon>
        <taxon>Cesiribacteraceae</taxon>
        <taxon>Cesiribacter</taxon>
    </lineage>
</organism>
<reference evidence="2 3" key="1">
    <citation type="journal article" date="2013" name="Genome Announc.">
        <title>Draft Genome Sequence of Cesiribacter andamanensis Strain AMV16T, Isolated from a Soil Sample from a Mud Volcano in the Andaman Islands, India.</title>
        <authorList>
            <person name="Shivaji S."/>
            <person name="Ara S."/>
            <person name="Begum Z."/>
            <person name="Srinivas T.N."/>
            <person name="Singh A."/>
            <person name="Kumar Pinnaka A."/>
        </authorList>
    </citation>
    <scope>NUCLEOTIDE SEQUENCE [LARGE SCALE GENOMIC DNA]</scope>
    <source>
        <strain evidence="2 3">AMV16</strain>
    </source>
</reference>
<comment type="caution">
    <text evidence="2">The sequence shown here is derived from an EMBL/GenBank/DDBJ whole genome shotgun (WGS) entry which is preliminary data.</text>
</comment>
<dbReference type="PANTHER" id="PTHR46401:SF2">
    <property type="entry name" value="GLYCOSYLTRANSFERASE WBBK-RELATED"/>
    <property type="match status" value="1"/>
</dbReference>
<dbReference type="EMBL" id="AODQ01000014">
    <property type="protein sequence ID" value="EMR03946.1"/>
    <property type="molecule type" value="Genomic_DNA"/>
</dbReference>
<name>M7N9R4_9BACT</name>
<proteinExistence type="predicted"/>
<sequence length="345" mass="38931">MSHTPTSTGVFISWLAFQRRSETLAQDLNLQLAYFHYSWEEKHKALKALSYLCKFVATLWFLIRKKPHVVFVQLAPTPALYAVALYAFFTGVQYISDCHNTMLYDGHWLHWPLAKKLLKRSSLVLVHNEEVKAVADKLGIMSIIYMDPPPAIVPDRSIQQVAGINLKTDRYILLPCNMAADDEPAEAFFAAARQLSHIRFVLTGYIEKIPAYLRPQAPANVHYTGFLAEDAFNALYAHAHAAIVLSTREGTQPSGASEAIALGIPLLVTDLLTTRKIYKDWVMFTRNTADSLVQHIGALLEHREQYASRIAFARLSIEKQTNAQRLKLQECLHSLNTQDLSTATH</sequence>
<protein>
    <submittedName>
        <fullName evidence="2">Glycosyltransferase, family</fullName>
    </submittedName>
</protein>
<gene>
    <name evidence="2" type="ORF">ADICEAN_00913</name>
</gene>
<evidence type="ECO:0000313" key="3">
    <source>
        <dbReference type="Proteomes" id="UP000011910"/>
    </source>
</evidence>